<dbReference type="EMBL" id="CM042880">
    <property type="protein sequence ID" value="KAI4387575.1"/>
    <property type="molecule type" value="Genomic_DNA"/>
</dbReference>
<name>A0ACB9S9I2_9MYRT</name>
<protein>
    <submittedName>
        <fullName evidence="1">Uncharacterized protein</fullName>
    </submittedName>
</protein>
<sequence>MLEGRLLCVFGVFLALCATLASPGEVPQLSLSERFGKWKALHGRVYANSDEEEKRLSIFKKSLDLIDYFNNNGSNTYKLGINQFADRTDEEIREANHGFQKNQDQVPSSSTSFRYASTDLGDVPVSLNWVDSGAVTEVKNKEDCIGQILQ</sequence>
<reference evidence="2" key="1">
    <citation type="journal article" date="2023" name="Front. Plant Sci.">
        <title>Chromosomal-level genome assembly of Melastoma candidum provides insights into trichome evolution.</title>
        <authorList>
            <person name="Zhong Y."/>
            <person name="Wu W."/>
            <person name="Sun C."/>
            <person name="Zou P."/>
            <person name="Liu Y."/>
            <person name="Dai S."/>
            <person name="Zhou R."/>
        </authorList>
    </citation>
    <scope>NUCLEOTIDE SEQUENCE [LARGE SCALE GENOMIC DNA]</scope>
</reference>
<evidence type="ECO:0000313" key="1">
    <source>
        <dbReference type="EMBL" id="KAI4387575.1"/>
    </source>
</evidence>
<gene>
    <name evidence="1" type="ORF">MLD38_000002</name>
</gene>
<keyword evidence="2" id="KW-1185">Reference proteome</keyword>
<comment type="caution">
    <text evidence="1">The sequence shown here is derived from an EMBL/GenBank/DDBJ whole genome shotgun (WGS) entry which is preliminary data.</text>
</comment>
<organism evidence="1 2">
    <name type="scientific">Melastoma candidum</name>
    <dbReference type="NCBI Taxonomy" id="119954"/>
    <lineage>
        <taxon>Eukaryota</taxon>
        <taxon>Viridiplantae</taxon>
        <taxon>Streptophyta</taxon>
        <taxon>Embryophyta</taxon>
        <taxon>Tracheophyta</taxon>
        <taxon>Spermatophyta</taxon>
        <taxon>Magnoliopsida</taxon>
        <taxon>eudicotyledons</taxon>
        <taxon>Gunneridae</taxon>
        <taxon>Pentapetalae</taxon>
        <taxon>rosids</taxon>
        <taxon>malvids</taxon>
        <taxon>Myrtales</taxon>
        <taxon>Melastomataceae</taxon>
        <taxon>Melastomatoideae</taxon>
        <taxon>Melastomateae</taxon>
        <taxon>Melastoma</taxon>
    </lineage>
</organism>
<accession>A0ACB9S9I2</accession>
<dbReference type="Proteomes" id="UP001057402">
    <property type="component" value="Chromosome 1"/>
</dbReference>
<proteinExistence type="predicted"/>
<evidence type="ECO:0000313" key="2">
    <source>
        <dbReference type="Proteomes" id="UP001057402"/>
    </source>
</evidence>